<gene>
    <name evidence="2" type="ORF">G3M78_13390</name>
</gene>
<dbReference type="SUPFAM" id="SSF141868">
    <property type="entry name" value="EAL domain-like"/>
    <property type="match status" value="1"/>
</dbReference>
<dbReference type="GO" id="GO:0071111">
    <property type="term" value="F:cyclic-guanylate-specific phosphodiesterase activity"/>
    <property type="evidence" value="ECO:0007669"/>
    <property type="project" value="InterPro"/>
</dbReference>
<accession>A0A7T0G4F3</accession>
<sequence>MSRDILESVLKNEFEVYFQPQVDEKMELVGLEALARWRRAGTEWAPPSRFIPIAEESGSIIALGNWIFSKACHSMRSFQTDFFTNDISLSVNFSTRQLESSRLPGFIGGLLAKADLPPWRLTVEITESRVVENFEAIVACLHELRSMGIRVALDDFGVGHSSLSRLAELPVDIIKIDARFTRNLPRPSACLMFDGIVKIARDFKLNIVVEGVETWEQRNFLLQYAPLSLQGYLLGKPMGLETLKEFLTKDEMTVHPESNYNY</sequence>
<dbReference type="PANTHER" id="PTHR33121">
    <property type="entry name" value="CYCLIC DI-GMP PHOSPHODIESTERASE PDEF"/>
    <property type="match status" value="1"/>
</dbReference>
<dbReference type="InterPro" id="IPR001633">
    <property type="entry name" value="EAL_dom"/>
</dbReference>
<evidence type="ECO:0000259" key="1">
    <source>
        <dbReference type="PROSITE" id="PS50883"/>
    </source>
</evidence>
<organism evidence="2 3">
    <name type="scientific">Candidatus Nitrohelix vancouverensis</name>
    <dbReference type="NCBI Taxonomy" id="2705534"/>
    <lineage>
        <taxon>Bacteria</taxon>
        <taxon>Pseudomonadati</taxon>
        <taxon>Nitrospinota/Tectimicrobiota group</taxon>
        <taxon>Nitrospinota</taxon>
        <taxon>Nitrospinia</taxon>
        <taxon>Nitrospinales</taxon>
        <taxon>Nitrospinaceae</taxon>
        <taxon>Candidatus Nitrohelix</taxon>
    </lineage>
</organism>
<name>A0A7T0G4F3_9BACT</name>
<protein>
    <submittedName>
        <fullName evidence="2">EAL domain-containing protein</fullName>
    </submittedName>
</protein>
<evidence type="ECO:0000313" key="2">
    <source>
        <dbReference type="EMBL" id="QPJ66333.1"/>
    </source>
</evidence>
<dbReference type="PANTHER" id="PTHR33121:SF70">
    <property type="entry name" value="SIGNALING PROTEIN YKOW"/>
    <property type="match status" value="1"/>
</dbReference>
<dbReference type="KEGG" id="nva:G3M78_13390"/>
<dbReference type="InterPro" id="IPR050706">
    <property type="entry name" value="Cyclic-di-GMP_PDE-like"/>
</dbReference>
<reference evidence="3" key="1">
    <citation type="submission" date="2020-02" db="EMBL/GenBank/DDBJ databases">
        <title>Genomic and physiological characterization of two novel Nitrospinaceae genera.</title>
        <authorList>
            <person name="Mueller A.J."/>
            <person name="Jung M.-Y."/>
            <person name="Strachan C.R."/>
            <person name="Herbold C.W."/>
            <person name="Kirkegaard R.H."/>
            <person name="Daims H."/>
        </authorList>
    </citation>
    <scope>NUCLEOTIDE SEQUENCE [LARGE SCALE GENOMIC DNA]</scope>
</reference>
<dbReference type="Gene3D" id="3.20.20.450">
    <property type="entry name" value="EAL domain"/>
    <property type="match status" value="1"/>
</dbReference>
<evidence type="ECO:0000313" key="3">
    <source>
        <dbReference type="Proteomes" id="UP000594464"/>
    </source>
</evidence>
<dbReference type="SMART" id="SM00052">
    <property type="entry name" value="EAL"/>
    <property type="match status" value="1"/>
</dbReference>
<dbReference type="PROSITE" id="PS50883">
    <property type="entry name" value="EAL"/>
    <property type="match status" value="1"/>
</dbReference>
<dbReference type="Pfam" id="PF00563">
    <property type="entry name" value="EAL"/>
    <property type="match status" value="1"/>
</dbReference>
<dbReference type="Proteomes" id="UP000594464">
    <property type="component" value="Chromosome"/>
</dbReference>
<proteinExistence type="predicted"/>
<dbReference type="AlphaFoldDB" id="A0A7T0G4F3"/>
<feature type="domain" description="EAL" evidence="1">
    <location>
        <begin position="1"/>
        <end position="251"/>
    </location>
</feature>
<dbReference type="CDD" id="cd01948">
    <property type="entry name" value="EAL"/>
    <property type="match status" value="1"/>
</dbReference>
<dbReference type="EMBL" id="CP048620">
    <property type="protein sequence ID" value="QPJ66333.1"/>
    <property type="molecule type" value="Genomic_DNA"/>
</dbReference>
<dbReference type="InterPro" id="IPR035919">
    <property type="entry name" value="EAL_sf"/>
</dbReference>